<dbReference type="STRING" id="1036672.TKWG_23345"/>
<dbReference type="EMBL" id="CP003555">
    <property type="protein sequence ID" value="AFK64266.1"/>
    <property type="molecule type" value="Genomic_DNA"/>
</dbReference>
<sequence length="205" mass="23649">MIKEKDGDTAELLRLRVEVGEAQKKQQELHAELEKRASLLAAHDQQNKELTSQLQSRASQLAMLEKQTAEQEQQRIEHAKEIETLKSEFEAYIQGLRALQEQQQRDNEQQLHTLIQKKMENLAPLQANQEKLDKLIEYRSDIEKIYSERTPLLKDLDSDQAAEQIQEKRAALEALNQQLAEFNNRQVFATVVDSSEGPSRPSHPK</sequence>
<gene>
    <name evidence="2" type="ordered locus">TKWG_23345</name>
</gene>
<keyword evidence="3" id="KW-1185">Reference proteome</keyword>
<dbReference type="Proteomes" id="UP000005267">
    <property type="component" value="Chromosome"/>
</dbReference>
<feature type="coiled-coil region" evidence="1">
    <location>
        <begin position="12"/>
        <end position="102"/>
    </location>
</feature>
<reference evidence="3" key="2">
    <citation type="journal article" date="2013" name="PLoS ONE">
        <title>Genome implosion elicits host-confinement in Alcaligenaceae: evidence from the comparative genomics of Tetrathiobacter kashmirensis, a pathogen in the making.</title>
        <authorList>
            <person name="Ghosh W."/>
            <person name="Alam M."/>
            <person name="Roy C."/>
            <person name="Pyne P."/>
            <person name="George A."/>
            <person name="Chakraborty R."/>
            <person name="Majumder S."/>
            <person name="Agarwal A."/>
            <person name="Chakraborty S."/>
            <person name="Majumdar S."/>
            <person name="Gupta S.K."/>
        </authorList>
    </citation>
    <scope>NUCLEOTIDE SEQUENCE [LARGE SCALE GENOMIC DNA]</scope>
    <source>
        <strain evidence="3">WT001</strain>
    </source>
</reference>
<proteinExistence type="predicted"/>
<evidence type="ECO:0000256" key="1">
    <source>
        <dbReference type="SAM" id="Coils"/>
    </source>
</evidence>
<dbReference type="HOGENOM" id="CLU_1335189_0_0_4"/>
<protein>
    <submittedName>
        <fullName evidence="2">Uncharacterized protein</fullName>
    </submittedName>
</protein>
<dbReference type="KEGG" id="aka:TKWG_23345"/>
<evidence type="ECO:0000313" key="3">
    <source>
        <dbReference type="Proteomes" id="UP000005267"/>
    </source>
</evidence>
<organism evidence="2 3">
    <name type="scientific">Advenella kashmirensis (strain DSM 17095 / LMG 22695 / WT001)</name>
    <name type="common">Tetrathiobacter kashmirensis</name>
    <dbReference type="NCBI Taxonomy" id="1036672"/>
    <lineage>
        <taxon>Bacteria</taxon>
        <taxon>Pseudomonadati</taxon>
        <taxon>Pseudomonadota</taxon>
        <taxon>Betaproteobacteria</taxon>
        <taxon>Burkholderiales</taxon>
        <taxon>Alcaligenaceae</taxon>
    </lineage>
</organism>
<dbReference type="AlphaFoldDB" id="I3UGX8"/>
<keyword evidence="1" id="KW-0175">Coiled coil</keyword>
<reference evidence="2 3" key="1">
    <citation type="journal article" date="2011" name="J. Bacteriol.">
        <title>Whole-genome shotgun sequencing of the sulfur-oxidizing chemoautotroph Tetrathiobacter kashmirensis.</title>
        <authorList>
            <person name="Ghosh W."/>
            <person name="George A."/>
            <person name="Agarwal A."/>
            <person name="Raj P."/>
            <person name="Alam M."/>
            <person name="Pyne P."/>
            <person name="Das Gupta S.K."/>
        </authorList>
    </citation>
    <scope>NUCLEOTIDE SEQUENCE [LARGE SCALE GENOMIC DNA]</scope>
    <source>
        <strain evidence="2 3">WT001</strain>
    </source>
</reference>
<evidence type="ECO:0000313" key="2">
    <source>
        <dbReference type="EMBL" id="AFK64266.1"/>
    </source>
</evidence>
<feature type="coiled-coil region" evidence="1">
    <location>
        <begin position="158"/>
        <end position="185"/>
    </location>
</feature>
<accession>I3UGX8</accession>
<name>I3UGX8_ADVKW</name>